<name>A0A183TCZ1_SCHSO</name>
<sequence length="223" mass="24940">MSAVHKRLPRKFTAYFQLYDHFKRSPSDSPELAEMQGDERDVDEDSSLRDTPAPADFRLSDEQMDCAFDYFRKEQVAFAFFNVSTVSLSSFRQSNLHLDPIGCLACVQIFAIAWCLNGRVGVLAFSAIVVRVLSTLEVVRRSMEAKPQCRCVWLSNENPKNHDLSGLQLAVPSNPQIIIRSSGLLSTDKAFSAIYVLAQWLHADPGAFPALRGVRAKGTVRAR</sequence>
<dbReference type="WBParaSite" id="SSLN_0001488101-mRNA-1">
    <property type="protein sequence ID" value="SSLN_0001488101-mRNA-1"/>
    <property type="gene ID" value="SSLN_0001488101"/>
</dbReference>
<accession>A0A183TCZ1</accession>
<organism evidence="4">
    <name type="scientific">Schistocephalus solidus</name>
    <name type="common">Tapeworm</name>
    <dbReference type="NCBI Taxonomy" id="70667"/>
    <lineage>
        <taxon>Eukaryota</taxon>
        <taxon>Metazoa</taxon>
        <taxon>Spiralia</taxon>
        <taxon>Lophotrochozoa</taxon>
        <taxon>Platyhelminthes</taxon>
        <taxon>Cestoda</taxon>
        <taxon>Eucestoda</taxon>
        <taxon>Diphyllobothriidea</taxon>
        <taxon>Diphyllobothriidae</taxon>
        <taxon>Schistocephalus</taxon>
    </lineage>
</organism>
<evidence type="ECO:0000256" key="1">
    <source>
        <dbReference type="SAM" id="MobiDB-lite"/>
    </source>
</evidence>
<dbReference type="EMBL" id="UYSU01038870">
    <property type="protein sequence ID" value="VDM00725.1"/>
    <property type="molecule type" value="Genomic_DNA"/>
</dbReference>
<feature type="region of interest" description="Disordered" evidence="1">
    <location>
        <begin position="26"/>
        <end position="54"/>
    </location>
</feature>
<proteinExistence type="predicted"/>
<reference evidence="2 3" key="2">
    <citation type="submission" date="2018-11" db="EMBL/GenBank/DDBJ databases">
        <authorList>
            <consortium name="Pathogen Informatics"/>
        </authorList>
    </citation>
    <scope>NUCLEOTIDE SEQUENCE [LARGE SCALE GENOMIC DNA]</scope>
    <source>
        <strain evidence="2 3">NST_G2</strain>
    </source>
</reference>
<evidence type="ECO:0000313" key="3">
    <source>
        <dbReference type="Proteomes" id="UP000275846"/>
    </source>
</evidence>
<evidence type="ECO:0000313" key="4">
    <source>
        <dbReference type="WBParaSite" id="SSLN_0001488101-mRNA-1"/>
    </source>
</evidence>
<dbReference type="Proteomes" id="UP000275846">
    <property type="component" value="Unassembled WGS sequence"/>
</dbReference>
<protein>
    <submittedName>
        <fullName evidence="4">Transmembrane protein</fullName>
    </submittedName>
</protein>
<evidence type="ECO:0000313" key="2">
    <source>
        <dbReference type="EMBL" id="VDM00725.1"/>
    </source>
</evidence>
<reference evidence="4" key="1">
    <citation type="submission" date="2016-06" db="UniProtKB">
        <authorList>
            <consortium name="WormBaseParasite"/>
        </authorList>
    </citation>
    <scope>IDENTIFICATION</scope>
</reference>
<dbReference type="AlphaFoldDB" id="A0A183TCZ1"/>
<gene>
    <name evidence="2" type="ORF">SSLN_LOCUS14339</name>
</gene>
<keyword evidence="3" id="KW-1185">Reference proteome</keyword>